<dbReference type="Proteomes" id="UP000886998">
    <property type="component" value="Unassembled WGS sequence"/>
</dbReference>
<dbReference type="EMBL" id="BMAV01018351">
    <property type="protein sequence ID" value="GFY70622.1"/>
    <property type="molecule type" value="Genomic_DNA"/>
</dbReference>
<feature type="region of interest" description="Disordered" evidence="1">
    <location>
        <begin position="117"/>
        <end position="138"/>
    </location>
</feature>
<name>A0A8X6YHE6_9ARAC</name>
<sequence>MPHQRSSLRLMDVLQQMEKKKLNVFHSVSISPPKVFQQDKSKKEEKERNFPIEIIFVNLPTAVTTRSQGKHFQNMVKRGCRWVILEVKGVDQKVREQVRGNGKCGLEFTRRCPTHLDGLGPQKAKRKEAETSFTSYYD</sequence>
<evidence type="ECO:0000256" key="1">
    <source>
        <dbReference type="SAM" id="MobiDB-lite"/>
    </source>
</evidence>
<evidence type="ECO:0000313" key="3">
    <source>
        <dbReference type="Proteomes" id="UP000886998"/>
    </source>
</evidence>
<dbReference type="AlphaFoldDB" id="A0A8X6YHE6"/>
<evidence type="ECO:0000313" key="2">
    <source>
        <dbReference type="EMBL" id="GFY70622.1"/>
    </source>
</evidence>
<proteinExistence type="predicted"/>
<accession>A0A8X6YHE6</accession>
<comment type="caution">
    <text evidence="2">The sequence shown here is derived from an EMBL/GenBank/DDBJ whole genome shotgun (WGS) entry which is preliminary data.</text>
</comment>
<organism evidence="2 3">
    <name type="scientific">Trichonephila inaurata madagascariensis</name>
    <dbReference type="NCBI Taxonomy" id="2747483"/>
    <lineage>
        <taxon>Eukaryota</taxon>
        <taxon>Metazoa</taxon>
        <taxon>Ecdysozoa</taxon>
        <taxon>Arthropoda</taxon>
        <taxon>Chelicerata</taxon>
        <taxon>Arachnida</taxon>
        <taxon>Araneae</taxon>
        <taxon>Araneomorphae</taxon>
        <taxon>Entelegynae</taxon>
        <taxon>Araneoidea</taxon>
        <taxon>Nephilidae</taxon>
        <taxon>Trichonephila</taxon>
        <taxon>Trichonephila inaurata</taxon>
    </lineage>
</organism>
<protein>
    <submittedName>
        <fullName evidence="2">Uncharacterized protein</fullName>
    </submittedName>
</protein>
<gene>
    <name evidence="2" type="ORF">TNIN_261811</name>
</gene>
<keyword evidence="3" id="KW-1185">Reference proteome</keyword>
<reference evidence="2" key="1">
    <citation type="submission" date="2020-08" db="EMBL/GenBank/DDBJ databases">
        <title>Multicomponent nature underlies the extraordinary mechanical properties of spider dragline silk.</title>
        <authorList>
            <person name="Kono N."/>
            <person name="Nakamura H."/>
            <person name="Mori M."/>
            <person name="Yoshida Y."/>
            <person name="Ohtoshi R."/>
            <person name="Malay A.D."/>
            <person name="Moran D.A.P."/>
            <person name="Tomita M."/>
            <person name="Numata K."/>
            <person name="Arakawa K."/>
        </authorList>
    </citation>
    <scope>NUCLEOTIDE SEQUENCE</scope>
</reference>